<protein>
    <recommendedName>
        <fullName evidence="5">HMG box domain-containing protein</fullName>
    </recommendedName>
</protein>
<evidence type="ECO:0000313" key="4">
    <source>
        <dbReference type="Proteomes" id="UP000294933"/>
    </source>
</evidence>
<dbReference type="SUPFAM" id="SSF47095">
    <property type="entry name" value="HMG-box"/>
    <property type="match status" value="1"/>
</dbReference>
<dbReference type="STRING" id="50990.A0A4Y7PGE7"/>
<dbReference type="Gene3D" id="1.10.30.10">
    <property type="entry name" value="High mobility group box domain"/>
    <property type="match status" value="1"/>
</dbReference>
<evidence type="ECO:0000313" key="2">
    <source>
        <dbReference type="EMBL" id="TDL14437.1"/>
    </source>
</evidence>
<evidence type="ECO:0000256" key="1">
    <source>
        <dbReference type="SAM" id="MobiDB-lite"/>
    </source>
</evidence>
<evidence type="ECO:0000313" key="3">
    <source>
        <dbReference type="EMBL" id="TDL16250.1"/>
    </source>
</evidence>
<name>A0A4Y7PGE7_9AGAM</name>
<accession>A0A4Y7PGE7</accession>
<keyword evidence="4" id="KW-1185">Reference proteome</keyword>
<dbReference type="Proteomes" id="UP000294933">
    <property type="component" value="Unassembled WGS sequence"/>
</dbReference>
<gene>
    <name evidence="3" type="ORF">BD410DRAFT_795524</name>
    <name evidence="2" type="ORF">BD410DRAFT_797199</name>
</gene>
<proteinExistence type="predicted"/>
<feature type="compositionally biased region" description="Polar residues" evidence="1">
    <location>
        <begin position="200"/>
        <end position="211"/>
    </location>
</feature>
<sequence length="253" mass="28658">MSNPQQPTKMPGPAPSPWQFFFTEWLKMKQVEAQMRGDPNANKLNIAQAAKEAGQEYVMLTPEQKEPYVRRSQMAKEARNEEIAKLTMQNNTEPRSPFRFHHGEKEQRTLPSRLVSLTQKIVKTVKEDFERICNELEDNIRLLFEEFSGLGNVTDGQRADVHGIVDLCEGRMKEKGPHLMRKLYDLENIFKAPFLSPPGQDSFTTYNPKSPKSTHDATGETLGSTKGPINIATKLGMSNIVAHLTGANKRVYL</sequence>
<dbReference type="EMBL" id="ML170339">
    <property type="protein sequence ID" value="TDL14437.1"/>
    <property type="molecule type" value="Genomic_DNA"/>
</dbReference>
<dbReference type="InterPro" id="IPR036910">
    <property type="entry name" value="HMG_box_dom_sf"/>
</dbReference>
<dbReference type="VEuPathDB" id="FungiDB:BD410DRAFT_795524"/>
<dbReference type="CDD" id="cd00084">
    <property type="entry name" value="HMG-box_SF"/>
    <property type="match status" value="1"/>
</dbReference>
<reference evidence="2 4" key="1">
    <citation type="submission" date="2018-06" db="EMBL/GenBank/DDBJ databases">
        <title>A transcriptomic atlas of mushroom development highlights an independent origin of complex multicellularity.</title>
        <authorList>
            <consortium name="DOE Joint Genome Institute"/>
            <person name="Krizsan K."/>
            <person name="Almasi E."/>
            <person name="Merenyi Z."/>
            <person name="Sahu N."/>
            <person name="Viragh M."/>
            <person name="Koszo T."/>
            <person name="Mondo S."/>
            <person name="Kiss B."/>
            <person name="Balint B."/>
            <person name="Kues U."/>
            <person name="Barry K."/>
            <person name="Hegedus J.C."/>
            <person name="Henrissat B."/>
            <person name="Johnson J."/>
            <person name="Lipzen A."/>
            <person name="Ohm R."/>
            <person name="Nagy I."/>
            <person name="Pangilinan J."/>
            <person name="Yan J."/>
            <person name="Xiong Y."/>
            <person name="Grigoriev I.V."/>
            <person name="Hibbett D.S."/>
            <person name="Nagy L.G."/>
        </authorList>
    </citation>
    <scope>NUCLEOTIDE SEQUENCE [LARGE SCALE GENOMIC DNA]</scope>
    <source>
        <strain evidence="2 4">SZMC22713</strain>
    </source>
</reference>
<evidence type="ECO:0008006" key="5">
    <source>
        <dbReference type="Google" id="ProtNLM"/>
    </source>
</evidence>
<dbReference type="OrthoDB" id="5550281at2759"/>
<dbReference type="VEuPathDB" id="FungiDB:BD410DRAFT_797199"/>
<organism evidence="2 4">
    <name type="scientific">Rickenella mellea</name>
    <dbReference type="NCBI Taxonomy" id="50990"/>
    <lineage>
        <taxon>Eukaryota</taxon>
        <taxon>Fungi</taxon>
        <taxon>Dikarya</taxon>
        <taxon>Basidiomycota</taxon>
        <taxon>Agaricomycotina</taxon>
        <taxon>Agaricomycetes</taxon>
        <taxon>Hymenochaetales</taxon>
        <taxon>Rickenellaceae</taxon>
        <taxon>Rickenella</taxon>
    </lineage>
</organism>
<feature type="region of interest" description="Disordered" evidence="1">
    <location>
        <begin position="200"/>
        <end position="225"/>
    </location>
</feature>
<dbReference type="EMBL" id="ML170247">
    <property type="protein sequence ID" value="TDL16250.1"/>
    <property type="molecule type" value="Genomic_DNA"/>
</dbReference>
<dbReference type="AlphaFoldDB" id="A0A4Y7PGE7"/>